<dbReference type="STRING" id="305507.SAMN04489724_3066"/>
<gene>
    <name evidence="3" type="ORF">SAMN04489724_3066</name>
</gene>
<protein>
    <recommendedName>
        <fullName evidence="5">Chaperone of endosialidase</fullName>
    </recommendedName>
</protein>
<reference evidence="4" key="1">
    <citation type="submission" date="2016-10" db="EMBL/GenBank/DDBJ databases">
        <authorList>
            <person name="Varghese N."/>
            <person name="Submissions S."/>
        </authorList>
    </citation>
    <scope>NUCLEOTIDE SEQUENCE [LARGE SCALE GENOMIC DNA]</scope>
    <source>
        <strain evidence="4">DSM 23445</strain>
    </source>
</reference>
<evidence type="ECO:0000313" key="4">
    <source>
        <dbReference type="Proteomes" id="UP000199673"/>
    </source>
</evidence>
<proteinExistence type="predicted"/>
<feature type="signal peptide" evidence="2">
    <location>
        <begin position="1"/>
        <end position="23"/>
    </location>
</feature>
<evidence type="ECO:0000256" key="2">
    <source>
        <dbReference type="SAM" id="SignalP"/>
    </source>
</evidence>
<evidence type="ECO:0000313" key="3">
    <source>
        <dbReference type="EMBL" id="SFT97162.1"/>
    </source>
</evidence>
<dbReference type="RefSeq" id="WP_139235910.1">
    <property type="nucleotide sequence ID" value="NZ_FPBF01000004.1"/>
</dbReference>
<name>A0A1I7CCL8_9BACT</name>
<dbReference type="Proteomes" id="UP000199673">
    <property type="component" value="Unassembled WGS sequence"/>
</dbReference>
<feature type="coiled-coil region" evidence="1">
    <location>
        <begin position="253"/>
        <end position="287"/>
    </location>
</feature>
<dbReference type="EMBL" id="FPBF01000004">
    <property type="protein sequence ID" value="SFT97162.1"/>
    <property type="molecule type" value="Genomic_DNA"/>
</dbReference>
<organism evidence="3 4">
    <name type="scientific">Algoriphagus locisalis</name>
    <dbReference type="NCBI Taxonomy" id="305507"/>
    <lineage>
        <taxon>Bacteria</taxon>
        <taxon>Pseudomonadati</taxon>
        <taxon>Bacteroidota</taxon>
        <taxon>Cytophagia</taxon>
        <taxon>Cytophagales</taxon>
        <taxon>Cyclobacteriaceae</taxon>
        <taxon>Algoriphagus</taxon>
    </lineage>
</organism>
<sequence length="288" mass="31766">MKISIIHVLTLLVSIGSILNVSAQTTTFDYMNSNVGSQKTISWNTSSFGSGFGHRLISSDPGGATTLNLQARHNSATWKDAIVINSLGYVGFGVSPTTNPFHLLSIAGQRSRFQYGNTTLDLVDYSSSIEGFSNSSGLFINGKDGLIMTGQGYNLKFVTNESGPYIERMRISKNGNIGIGTVSPTEKLSVNGKIKAHEINITTSDWADYVFKTNYELMPLSEVEAFINKNGHLPNVPKEKEVLEHGVNLLEMNKKLLEKVEELTLYVIELQKNNNELKSRIELLENKN</sequence>
<dbReference type="OrthoDB" id="9793307at2"/>
<accession>A0A1I7CCL8</accession>
<dbReference type="AlphaFoldDB" id="A0A1I7CCL8"/>
<keyword evidence="4" id="KW-1185">Reference proteome</keyword>
<evidence type="ECO:0008006" key="5">
    <source>
        <dbReference type="Google" id="ProtNLM"/>
    </source>
</evidence>
<feature type="chain" id="PRO_5011459710" description="Chaperone of endosialidase" evidence="2">
    <location>
        <begin position="24"/>
        <end position="288"/>
    </location>
</feature>
<keyword evidence="1" id="KW-0175">Coiled coil</keyword>
<keyword evidence="2" id="KW-0732">Signal</keyword>
<evidence type="ECO:0000256" key="1">
    <source>
        <dbReference type="SAM" id="Coils"/>
    </source>
</evidence>